<dbReference type="GO" id="GO:0020037">
    <property type="term" value="F:heme binding"/>
    <property type="evidence" value="ECO:0007669"/>
    <property type="project" value="InterPro"/>
</dbReference>
<keyword evidence="3 5" id="KW-0479">Metal-binding</keyword>
<dbReference type="GO" id="GO:0019825">
    <property type="term" value="F:oxygen binding"/>
    <property type="evidence" value="ECO:0007669"/>
    <property type="project" value="InterPro"/>
</dbReference>
<dbReference type="CDD" id="cd00454">
    <property type="entry name" value="TrHb1_N"/>
    <property type="match status" value="1"/>
</dbReference>
<dbReference type="InterPro" id="IPR001486">
    <property type="entry name" value="Hemoglobin_trunc"/>
</dbReference>
<evidence type="ECO:0000256" key="2">
    <source>
        <dbReference type="ARBA" id="ARBA00022617"/>
    </source>
</evidence>
<keyword evidence="4 5" id="KW-0408">Iron</keyword>
<accession>A0A1H3EWA5</accession>
<protein>
    <submittedName>
        <fullName evidence="6">Hemoglobin</fullName>
    </submittedName>
</protein>
<dbReference type="Proteomes" id="UP000183400">
    <property type="component" value="Unassembled WGS sequence"/>
</dbReference>
<dbReference type="STRING" id="985054.SAMN05444358_11260"/>
<dbReference type="SUPFAM" id="SSF46458">
    <property type="entry name" value="Globin-like"/>
    <property type="match status" value="1"/>
</dbReference>
<keyword evidence="1" id="KW-0813">Transport</keyword>
<feature type="binding site" description="distal binding residue" evidence="5">
    <location>
        <position position="48"/>
    </location>
    <ligand>
        <name>heme</name>
        <dbReference type="ChEBI" id="CHEBI:30413"/>
    </ligand>
    <ligandPart>
        <name>Fe</name>
        <dbReference type="ChEBI" id="CHEBI:18248"/>
    </ligandPart>
</feature>
<name>A0A1H3EWA5_9RHOB</name>
<evidence type="ECO:0000313" key="7">
    <source>
        <dbReference type="Proteomes" id="UP000183400"/>
    </source>
</evidence>
<dbReference type="InterPro" id="IPR012292">
    <property type="entry name" value="Globin/Proto"/>
</dbReference>
<dbReference type="Pfam" id="PF01152">
    <property type="entry name" value="Bac_globin"/>
    <property type="match status" value="1"/>
</dbReference>
<reference evidence="7" key="1">
    <citation type="submission" date="2016-10" db="EMBL/GenBank/DDBJ databases">
        <authorList>
            <person name="Varghese N."/>
            <person name="Submissions S."/>
        </authorList>
    </citation>
    <scope>NUCLEOTIDE SEQUENCE [LARGE SCALE GENOMIC DNA]</scope>
    <source>
        <strain evidence="7">DSM 27839</strain>
    </source>
</reference>
<feature type="binding site" description="distal binding residue" evidence="5">
    <location>
        <position position="72"/>
    </location>
    <ligand>
        <name>heme</name>
        <dbReference type="ChEBI" id="CHEBI:30413"/>
    </ligand>
    <ligandPart>
        <name>Fe</name>
        <dbReference type="ChEBI" id="CHEBI:18248"/>
    </ligandPart>
</feature>
<keyword evidence="7" id="KW-1185">Reference proteome</keyword>
<evidence type="ECO:0000256" key="1">
    <source>
        <dbReference type="ARBA" id="ARBA00022448"/>
    </source>
</evidence>
<sequence length="119" mass="13464">MAAPTLYEKYGGFSRISKIVISFYDILLENDEVGPFFDNVDMSRMVDHQTKFIASLLGGPASYTDDQLRRMHSHLDITHAHFDELEAVLQGALEKHNVAAEDIDAVVTEFGKRRPLIVR</sequence>
<keyword evidence="2 5" id="KW-0349">Heme</keyword>
<proteinExistence type="predicted"/>
<evidence type="ECO:0000313" key="6">
    <source>
        <dbReference type="EMBL" id="SDX82204.1"/>
    </source>
</evidence>
<dbReference type="InterPro" id="IPR009050">
    <property type="entry name" value="Globin-like_sf"/>
</dbReference>
<dbReference type="AlphaFoldDB" id="A0A1H3EWA5"/>
<dbReference type="GO" id="GO:0046872">
    <property type="term" value="F:metal ion binding"/>
    <property type="evidence" value="ECO:0007669"/>
    <property type="project" value="UniProtKB-KW"/>
</dbReference>
<evidence type="ECO:0000256" key="4">
    <source>
        <dbReference type="ARBA" id="ARBA00023004"/>
    </source>
</evidence>
<evidence type="ECO:0000256" key="5">
    <source>
        <dbReference type="PIRSR" id="PIRSR601486-1"/>
    </source>
</evidence>
<dbReference type="RefSeq" id="WP_074739021.1">
    <property type="nucleotide sequence ID" value="NZ_FNNP01000012.1"/>
</dbReference>
<dbReference type="EMBL" id="FNNP01000012">
    <property type="protein sequence ID" value="SDX82204.1"/>
    <property type="molecule type" value="Genomic_DNA"/>
</dbReference>
<gene>
    <name evidence="6" type="ORF">SAMN05444358_11260</name>
</gene>
<dbReference type="OrthoDB" id="9795814at2"/>
<organism evidence="6 7">
    <name type="scientific">Ruegeria halocynthiae</name>
    <dbReference type="NCBI Taxonomy" id="985054"/>
    <lineage>
        <taxon>Bacteria</taxon>
        <taxon>Pseudomonadati</taxon>
        <taxon>Pseudomonadota</taxon>
        <taxon>Alphaproteobacteria</taxon>
        <taxon>Rhodobacterales</taxon>
        <taxon>Roseobacteraceae</taxon>
        <taxon>Ruegeria</taxon>
    </lineage>
</organism>
<dbReference type="Gene3D" id="1.10.490.10">
    <property type="entry name" value="Globins"/>
    <property type="match status" value="1"/>
</dbReference>
<evidence type="ECO:0000256" key="3">
    <source>
        <dbReference type="ARBA" id="ARBA00022723"/>
    </source>
</evidence>